<evidence type="ECO:0000313" key="2">
    <source>
        <dbReference type="EMBL" id="TLS41219.1"/>
    </source>
</evidence>
<dbReference type="PANTHER" id="PTHR36507">
    <property type="entry name" value="BLL1555 PROTEIN"/>
    <property type="match status" value="1"/>
</dbReference>
<evidence type="ECO:0000313" key="3">
    <source>
        <dbReference type="Proteomes" id="UP000305906"/>
    </source>
</evidence>
<dbReference type="EMBL" id="VBZC01000060">
    <property type="protein sequence ID" value="TLS41219.1"/>
    <property type="molecule type" value="Genomic_DNA"/>
</dbReference>
<dbReference type="Pfam" id="PF13473">
    <property type="entry name" value="Cupredoxin_1"/>
    <property type="match status" value="1"/>
</dbReference>
<organism evidence="2 3">
    <name type="scientific">Streptomyces montanus</name>
    <dbReference type="NCBI Taxonomy" id="2580423"/>
    <lineage>
        <taxon>Bacteria</taxon>
        <taxon>Bacillati</taxon>
        <taxon>Actinomycetota</taxon>
        <taxon>Actinomycetes</taxon>
        <taxon>Kitasatosporales</taxon>
        <taxon>Streptomycetaceae</taxon>
        <taxon>Streptomyces</taxon>
    </lineage>
</organism>
<dbReference type="PANTHER" id="PTHR36507:SF1">
    <property type="entry name" value="BLL1555 PROTEIN"/>
    <property type="match status" value="1"/>
</dbReference>
<dbReference type="InterPro" id="IPR008972">
    <property type="entry name" value="Cupredoxin"/>
</dbReference>
<dbReference type="Gene3D" id="2.60.40.420">
    <property type="entry name" value="Cupredoxins - blue copper proteins"/>
    <property type="match status" value="1"/>
</dbReference>
<sequence length="60" mass="6143">MTVVNRDSAPHTVTATGDKMFDTGSIAGDSTATFTAPSASGSYSYICTIHPNMEGTLTVG</sequence>
<accession>A0A5R9FFB7</accession>
<proteinExistence type="predicted"/>
<name>A0A5R9FFB7_9ACTN</name>
<dbReference type="InterPro" id="IPR052721">
    <property type="entry name" value="ET_Amicyanin"/>
</dbReference>
<gene>
    <name evidence="2" type="ORF">FE633_37655</name>
</gene>
<comment type="caution">
    <text evidence="2">The sequence shown here is derived from an EMBL/GenBank/DDBJ whole genome shotgun (WGS) entry which is preliminary data.</text>
</comment>
<dbReference type="AlphaFoldDB" id="A0A5R9FFB7"/>
<protein>
    <recommendedName>
        <fullName evidence="1">EfeO-type cupredoxin-like domain-containing protein</fullName>
    </recommendedName>
</protein>
<reference evidence="2 3" key="1">
    <citation type="submission" date="2019-05" db="EMBL/GenBank/DDBJ databases">
        <title>Streptomyces sp. NEAU-C151, a novel actinomycete isolated from soil.</title>
        <authorList>
            <person name="Han L."/>
            <person name="Jiang H."/>
        </authorList>
    </citation>
    <scope>NUCLEOTIDE SEQUENCE [LARGE SCALE GENOMIC DNA]</scope>
    <source>
        <strain evidence="2 3">NEAU-C151</strain>
    </source>
</reference>
<feature type="domain" description="EfeO-type cupredoxin-like" evidence="1">
    <location>
        <begin position="2"/>
        <end position="59"/>
    </location>
</feature>
<evidence type="ECO:0000259" key="1">
    <source>
        <dbReference type="Pfam" id="PF13473"/>
    </source>
</evidence>
<dbReference type="SUPFAM" id="SSF49503">
    <property type="entry name" value="Cupredoxins"/>
    <property type="match status" value="1"/>
</dbReference>
<dbReference type="Proteomes" id="UP000305906">
    <property type="component" value="Unassembled WGS sequence"/>
</dbReference>
<keyword evidence="3" id="KW-1185">Reference proteome</keyword>
<dbReference type="InterPro" id="IPR028096">
    <property type="entry name" value="EfeO_Cupredoxin"/>
</dbReference>